<name>A0A0F8X437_9ZZZZ</name>
<evidence type="ECO:0000313" key="1">
    <source>
        <dbReference type="EMBL" id="KKK55660.1"/>
    </source>
</evidence>
<feature type="non-terminal residue" evidence="1">
    <location>
        <position position="190"/>
    </location>
</feature>
<protein>
    <submittedName>
        <fullName evidence="1">Uncharacterized protein</fullName>
    </submittedName>
</protein>
<sequence>MVDDKKIREEFEAIHERFEKFDEKINLTDEVNNSQQNRFQEIDNKIAELKKYSRVIEQLKKDNTYDKSPIKDFDDLRQRYMRNMTYCIFMIEELEKELSELKNVFDCHFRADKDYDLRYSGQIKELKEIIDDVALQSSENREVLRETFERIKKGERITNIFALHQLKKLGGEKYGVTLSKEKSRKELRET</sequence>
<gene>
    <name evidence="1" type="ORF">LCGC14_3072340</name>
</gene>
<accession>A0A0F8X437</accession>
<comment type="caution">
    <text evidence="1">The sequence shown here is derived from an EMBL/GenBank/DDBJ whole genome shotgun (WGS) entry which is preliminary data.</text>
</comment>
<dbReference type="EMBL" id="LAZR01065384">
    <property type="protein sequence ID" value="KKK55660.1"/>
    <property type="molecule type" value="Genomic_DNA"/>
</dbReference>
<dbReference type="AlphaFoldDB" id="A0A0F8X437"/>
<reference evidence="1" key="1">
    <citation type="journal article" date="2015" name="Nature">
        <title>Complex archaea that bridge the gap between prokaryotes and eukaryotes.</title>
        <authorList>
            <person name="Spang A."/>
            <person name="Saw J.H."/>
            <person name="Jorgensen S.L."/>
            <person name="Zaremba-Niedzwiedzka K."/>
            <person name="Martijn J."/>
            <person name="Lind A.E."/>
            <person name="van Eijk R."/>
            <person name="Schleper C."/>
            <person name="Guy L."/>
            <person name="Ettema T.J."/>
        </authorList>
    </citation>
    <scope>NUCLEOTIDE SEQUENCE</scope>
</reference>
<proteinExistence type="predicted"/>
<organism evidence="1">
    <name type="scientific">marine sediment metagenome</name>
    <dbReference type="NCBI Taxonomy" id="412755"/>
    <lineage>
        <taxon>unclassified sequences</taxon>
        <taxon>metagenomes</taxon>
        <taxon>ecological metagenomes</taxon>
    </lineage>
</organism>